<evidence type="ECO:0000313" key="2">
    <source>
        <dbReference type="EMBL" id="RSD26346.1"/>
    </source>
</evidence>
<dbReference type="OrthoDB" id="4288604at2"/>
<dbReference type="AlphaFoldDB" id="A0A3R9E557"/>
<dbReference type="EMBL" id="RSEC01000006">
    <property type="protein sequence ID" value="RSD26346.1"/>
    <property type="molecule type" value="Genomic_DNA"/>
</dbReference>
<gene>
    <name evidence="2" type="ORF">EIY87_00335</name>
</gene>
<evidence type="ECO:0000256" key="1">
    <source>
        <dbReference type="SAM" id="MobiDB-lite"/>
    </source>
</evidence>
<comment type="caution">
    <text evidence="2">The sequence shown here is derived from an EMBL/GenBank/DDBJ whole genome shotgun (WGS) entry which is preliminary data.</text>
</comment>
<dbReference type="RefSeq" id="WP_125305603.1">
    <property type="nucleotide sequence ID" value="NZ_RSEC01000006.1"/>
</dbReference>
<keyword evidence="3" id="KW-1185">Reference proteome</keyword>
<reference evidence="2 3" key="1">
    <citation type="submission" date="2018-12" db="EMBL/GenBank/DDBJ databases">
        <title>Amycolatopsis eburnea sp. nov. actinomycete associate with arbuscular mycorrhiza fungal spore.</title>
        <authorList>
            <person name="Lumyong S."/>
            <person name="Chaiya L."/>
        </authorList>
    </citation>
    <scope>NUCLEOTIDE SEQUENCE [LARGE SCALE GENOMIC DNA]</scope>
    <source>
        <strain evidence="2 3">GLM-1</strain>
    </source>
</reference>
<protein>
    <submittedName>
        <fullName evidence="2">Uncharacterized protein</fullName>
    </submittedName>
</protein>
<feature type="region of interest" description="Disordered" evidence="1">
    <location>
        <begin position="122"/>
        <end position="147"/>
    </location>
</feature>
<sequence>MKITLTENGNGPQVWDFDPDDVRARDAELIEAKLGVAWESFPLAVMQGSVRARRALLWHLRRQAHPKLRLDDVDFRPKDLKVELDVPEWRLWRGKIALMGDLSDELRDRALAWVDQELAQAEAGEDPAAAAAPGKADSAPPASVTSS</sequence>
<name>A0A3R9E557_9PSEU</name>
<evidence type="ECO:0000313" key="3">
    <source>
        <dbReference type="Proteomes" id="UP000267081"/>
    </source>
</evidence>
<accession>A0A3R9E557</accession>
<proteinExistence type="predicted"/>
<organism evidence="2 3">
    <name type="scientific">Amycolatopsis eburnea</name>
    <dbReference type="NCBI Taxonomy" id="2267691"/>
    <lineage>
        <taxon>Bacteria</taxon>
        <taxon>Bacillati</taxon>
        <taxon>Actinomycetota</taxon>
        <taxon>Actinomycetes</taxon>
        <taxon>Pseudonocardiales</taxon>
        <taxon>Pseudonocardiaceae</taxon>
        <taxon>Amycolatopsis</taxon>
    </lineage>
</organism>
<dbReference type="Proteomes" id="UP000267081">
    <property type="component" value="Unassembled WGS sequence"/>
</dbReference>